<dbReference type="InterPro" id="IPR003594">
    <property type="entry name" value="HATPase_dom"/>
</dbReference>
<dbReference type="InterPro" id="IPR050736">
    <property type="entry name" value="Sensor_HK_Regulatory"/>
</dbReference>
<dbReference type="InterPro" id="IPR004358">
    <property type="entry name" value="Sig_transdc_His_kin-like_C"/>
</dbReference>
<dbReference type="SMART" id="SM00388">
    <property type="entry name" value="HisKA"/>
    <property type="match status" value="1"/>
</dbReference>
<keyword evidence="5 9" id="KW-0418">Kinase</keyword>
<feature type="transmembrane region" description="Helical" evidence="7">
    <location>
        <begin position="12"/>
        <end position="32"/>
    </location>
</feature>
<evidence type="ECO:0000256" key="1">
    <source>
        <dbReference type="ARBA" id="ARBA00000085"/>
    </source>
</evidence>
<dbReference type="Pfam" id="PF02518">
    <property type="entry name" value="HATPase_c"/>
    <property type="match status" value="1"/>
</dbReference>
<dbReference type="InterPro" id="IPR036890">
    <property type="entry name" value="HATPase_C_sf"/>
</dbReference>
<dbReference type="InterPro" id="IPR036097">
    <property type="entry name" value="HisK_dim/P_sf"/>
</dbReference>
<evidence type="ECO:0000256" key="4">
    <source>
        <dbReference type="ARBA" id="ARBA00022679"/>
    </source>
</evidence>
<dbReference type="Gene3D" id="1.10.287.130">
    <property type="match status" value="1"/>
</dbReference>
<evidence type="ECO:0000313" key="10">
    <source>
        <dbReference type="Proteomes" id="UP000603141"/>
    </source>
</evidence>
<evidence type="ECO:0000259" key="8">
    <source>
        <dbReference type="PROSITE" id="PS50109"/>
    </source>
</evidence>
<dbReference type="RefSeq" id="WP_200269055.1">
    <property type="nucleotide sequence ID" value="NZ_JAENIJ010000008.1"/>
</dbReference>
<keyword evidence="6" id="KW-0902">Two-component regulatory system</keyword>
<dbReference type="EMBL" id="JAENIJ010000008">
    <property type="protein sequence ID" value="MBK1882174.1"/>
    <property type="molecule type" value="Genomic_DNA"/>
</dbReference>
<comment type="caution">
    <text evidence="9">The sequence shown here is derived from an EMBL/GenBank/DDBJ whole genome shotgun (WGS) entry which is preliminary data.</text>
</comment>
<gene>
    <name evidence="9" type="ORF">JIN85_07100</name>
</gene>
<dbReference type="Gene3D" id="3.30.565.10">
    <property type="entry name" value="Histidine kinase-like ATPase, C-terminal domain"/>
    <property type="match status" value="1"/>
</dbReference>
<dbReference type="SUPFAM" id="SSF55874">
    <property type="entry name" value="ATPase domain of HSP90 chaperone/DNA topoisomerase II/histidine kinase"/>
    <property type="match status" value="1"/>
</dbReference>
<dbReference type="PROSITE" id="PS51257">
    <property type="entry name" value="PROKAR_LIPOPROTEIN"/>
    <property type="match status" value="1"/>
</dbReference>
<reference evidence="9" key="1">
    <citation type="submission" date="2021-01" db="EMBL/GenBank/DDBJ databases">
        <title>Modified the classification status of verrucomicrobia.</title>
        <authorList>
            <person name="Feng X."/>
        </authorList>
    </citation>
    <scope>NUCLEOTIDE SEQUENCE</scope>
    <source>
        <strain evidence="9">KCTC 22041</strain>
    </source>
</reference>
<feature type="domain" description="Histidine kinase" evidence="8">
    <location>
        <begin position="293"/>
        <end position="508"/>
    </location>
</feature>
<keyword evidence="7" id="KW-1133">Transmembrane helix</keyword>
<dbReference type="Proteomes" id="UP000603141">
    <property type="component" value="Unassembled WGS sequence"/>
</dbReference>
<organism evidence="9 10">
    <name type="scientific">Luteolibacter pohnpeiensis</name>
    <dbReference type="NCBI Taxonomy" id="454153"/>
    <lineage>
        <taxon>Bacteria</taxon>
        <taxon>Pseudomonadati</taxon>
        <taxon>Verrucomicrobiota</taxon>
        <taxon>Verrucomicrobiia</taxon>
        <taxon>Verrucomicrobiales</taxon>
        <taxon>Verrucomicrobiaceae</taxon>
        <taxon>Luteolibacter</taxon>
    </lineage>
</organism>
<proteinExistence type="predicted"/>
<dbReference type="InterPro" id="IPR005467">
    <property type="entry name" value="His_kinase_dom"/>
</dbReference>
<evidence type="ECO:0000256" key="2">
    <source>
        <dbReference type="ARBA" id="ARBA00012438"/>
    </source>
</evidence>
<keyword evidence="7" id="KW-0472">Membrane</keyword>
<dbReference type="Pfam" id="PF00512">
    <property type="entry name" value="HisKA"/>
    <property type="match status" value="1"/>
</dbReference>
<dbReference type="SMART" id="SM00387">
    <property type="entry name" value="HATPase_c"/>
    <property type="match status" value="1"/>
</dbReference>
<evidence type="ECO:0000256" key="5">
    <source>
        <dbReference type="ARBA" id="ARBA00022777"/>
    </source>
</evidence>
<dbReference type="CDD" id="cd00082">
    <property type="entry name" value="HisKA"/>
    <property type="match status" value="1"/>
</dbReference>
<name>A0A934SA77_9BACT</name>
<dbReference type="InterPro" id="IPR003661">
    <property type="entry name" value="HisK_dim/P_dom"/>
</dbReference>
<dbReference type="GO" id="GO:0000155">
    <property type="term" value="F:phosphorelay sensor kinase activity"/>
    <property type="evidence" value="ECO:0007669"/>
    <property type="project" value="InterPro"/>
</dbReference>
<evidence type="ECO:0000256" key="7">
    <source>
        <dbReference type="SAM" id="Phobius"/>
    </source>
</evidence>
<dbReference type="PROSITE" id="PS50109">
    <property type="entry name" value="HIS_KIN"/>
    <property type="match status" value="1"/>
</dbReference>
<keyword evidence="7" id="KW-0812">Transmembrane</keyword>
<keyword evidence="3" id="KW-0597">Phosphoprotein</keyword>
<dbReference type="PANTHER" id="PTHR43711:SF31">
    <property type="entry name" value="HISTIDINE KINASE"/>
    <property type="match status" value="1"/>
</dbReference>
<dbReference type="PANTHER" id="PTHR43711">
    <property type="entry name" value="TWO-COMPONENT HISTIDINE KINASE"/>
    <property type="match status" value="1"/>
</dbReference>
<protein>
    <recommendedName>
        <fullName evidence="2">histidine kinase</fullName>
        <ecNumber evidence="2">2.7.13.3</ecNumber>
    </recommendedName>
</protein>
<keyword evidence="4" id="KW-0808">Transferase</keyword>
<evidence type="ECO:0000256" key="3">
    <source>
        <dbReference type="ARBA" id="ARBA00022553"/>
    </source>
</evidence>
<evidence type="ECO:0000313" key="9">
    <source>
        <dbReference type="EMBL" id="MBK1882174.1"/>
    </source>
</evidence>
<sequence length="514" mass="56542">MKHIRFITQPGGLTILIAGLLAACVLTGGLFLSRKINRQTLPPVGNQIDDSFRQAIIAIDEMEPLWQQALEEEADISLKENPANSGNARIPTAVGVIQRSYLIPSKPEEPHAHASFQEHPTIRPVLEKHEKNNPAEWVFEDSILSSHGDFIRTPGKPLAYAKGNRSMAVILILDPTQAGAIVFKNMLPSLQAAELNKIPGSVQWVGPDGKIISETSPKPPKRPPDETLRHVSSFGDWQLKCWFPIKETVIYQVPSVTATVTLTILLISGGFWSASNQRKAAFAADQRVSFVNRVSHELRSPLTNILLNTDVAIDQSSNDEKLNQRLRLIREETGRLGRIVDNVLTFAKLDHGCLETQLTLCDPSRVIREILVNFAPLFGRKGIHYSFENDGPDRISIAKDVLTQIISNLLSNVEKYAGLNAKVSIQSGIKSGRYRVQVCDDSPGIPREAAERIFLPFERVYETTTEGASGTGLGLAISRELAIRAGGTLDLLSTTEGASFELTLPCSFTHDDIP</sequence>
<evidence type="ECO:0000256" key="6">
    <source>
        <dbReference type="ARBA" id="ARBA00023012"/>
    </source>
</evidence>
<comment type="catalytic activity">
    <reaction evidence="1">
        <text>ATP + protein L-histidine = ADP + protein N-phospho-L-histidine.</text>
        <dbReference type="EC" id="2.7.13.3"/>
    </reaction>
</comment>
<dbReference type="AlphaFoldDB" id="A0A934SA77"/>
<keyword evidence="10" id="KW-1185">Reference proteome</keyword>
<dbReference type="PRINTS" id="PR00344">
    <property type="entry name" value="BCTRLSENSOR"/>
</dbReference>
<dbReference type="EC" id="2.7.13.3" evidence="2"/>
<dbReference type="SUPFAM" id="SSF47384">
    <property type="entry name" value="Homodimeric domain of signal transducing histidine kinase"/>
    <property type="match status" value="1"/>
</dbReference>
<accession>A0A934SA77</accession>